<evidence type="ECO:0000256" key="2">
    <source>
        <dbReference type="PIRSR" id="PIRSR613078-2"/>
    </source>
</evidence>
<dbReference type="SMART" id="SM00855">
    <property type="entry name" value="PGAM"/>
    <property type="match status" value="1"/>
</dbReference>
<evidence type="ECO:0000313" key="3">
    <source>
        <dbReference type="EMBL" id="AZU04860.1"/>
    </source>
</evidence>
<dbReference type="Proteomes" id="UP000286954">
    <property type="component" value="Chromosome"/>
</dbReference>
<organism evidence="3 4">
    <name type="scientific">Glycocaulis alkaliphilus</name>
    <dbReference type="NCBI Taxonomy" id="1434191"/>
    <lineage>
        <taxon>Bacteria</taxon>
        <taxon>Pseudomonadati</taxon>
        <taxon>Pseudomonadota</taxon>
        <taxon>Alphaproteobacteria</taxon>
        <taxon>Maricaulales</taxon>
        <taxon>Maricaulaceae</taxon>
        <taxon>Glycocaulis</taxon>
    </lineage>
</organism>
<dbReference type="PANTHER" id="PTHR48100">
    <property type="entry name" value="BROAD-SPECIFICITY PHOSPHATASE YOR283W-RELATED"/>
    <property type="match status" value="1"/>
</dbReference>
<sequence length="214" mass="22925">MRLILARHGNTFGPGDTPVWVGAREDLPLTDTGRVQSIQFGLALKEAGIVPARIIAGPLQRTANGALLAAAECGFEGEIEIDTRLREIDYGSWGGRSDDEIAAEWGGKAIHDWRERSIVPAGAGWSPSPETIAANASATLQDITATARASDTVLLISSNGILRYFHALLGGDPRRPEESKMRTGHWSIAARTESGWQLHDWNVPPQPAALSGVS</sequence>
<dbReference type="Pfam" id="PF00300">
    <property type="entry name" value="His_Phos_1"/>
    <property type="match status" value="1"/>
</dbReference>
<dbReference type="InterPro" id="IPR013078">
    <property type="entry name" value="His_Pase_superF_clade-1"/>
</dbReference>
<dbReference type="Gene3D" id="3.40.50.1240">
    <property type="entry name" value="Phosphoglycerate mutase-like"/>
    <property type="match status" value="1"/>
</dbReference>
<dbReference type="SUPFAM" id="SSF53254">
    <property type="entry name" value="Phosphoglycerate mutase-like"/>
    <property type="match status" value="1"/>
</dbReference>
<dbReference type="OrthoDB" id="8347407at2"/>
<dbReference type="InterPro" id="IPR029033">
    <property type="entry name" value="His_PPase_superfam"/>
</dbReference>
<feature type="binding site" evidence="2">
    <location>
        <position position="61"/>
    </location>
    <ligand>
        <name>substrate</name>
    </ligand>
</feature>
<evidence type="ECO:0000256" key="1">
    <source>
        <dbReference type="PIRSR" id="PIRSR613078-1"/>
    </source>
</evidence>
<name>A0A3T0EC36_9PROT</name>
<dbReference type="GO" id="GO:0016791">
    <property type="term" value="F:phosphatase activity"/>
    <property type="evidence" value="ECO:0007669"/>
    <property type="project" value="TreeGrafter"/>
</dbReference>
<proteinExistence type="predicted"/>
<accession>A0A3T0EC36</accession>
<protein>
    <submittedName>
        <fullName evidence="3">Phosphoglycerate mutase</fullName>
    </submittedName>
</protein>
<dbReference type="AlphaFoldDB" id="A0A3T0EC36"/>
<keyword evidence="4" id="KW-1185">Reference proteome</keyword>
<gene>
    <name evidence="3" type="ORF">X907_2345</name>
</gene>
<dbReference type="EMBL" id="CP018911">
    <property type="protein sequence ID" value="AZU04860.1"/>
    <property type="molecule type" value="Genomic_DNA"/>
</dbReference>
<dbReference type="InterPro" id="IPR050275">
    <property type="entry name" value="PGM_Phosphatase"/>
</dbReference>
<feature type="binding site" evidence="2">
    <location>
        <begin position="87"/>
        <end position="90"/>
    </location>
    <ligand>
        <name>substrate</name>
    </ligand>
</feature>
<dbReference type="CDD" id="cd07067">
    <property type="entry name" value="HP_PGM_like"/>
    <property type="match status" value="1"/>
</dbReference>
<feature type="active site" description="Tele-phosphohistidine intermediate" evidence="1">
    <location>
        <position position="8"/>
    </location>
</feature>
<evidence type="ECO:0000313" key="4">
    <source>
        <dbReference type="Proteomes" id="UP000286954"/>
    </source>
</evidence>
<feature type="active site" description="Proton donor/acceptor" evidence="1">
    <location>
        <position position="87"/>
    </location>
</feature>
<dbReference type="KEGG" id="gak:X907_2345"/>
<dbReference type="RefSeq" id="WP_127568170.1">
    <property type="nucleotide sequence ID" value="NZ_BMFB01000001.1"/>
</dbReference>
<reference evidence="3 4" key="1">
    <citation type="submission" date="2016-12" db="EMBL/GenBank/DDBJ databases">
        <title>The genome of dimorphic prosthecate Glycocaulis alkaliphilus 6b-8t, isolated from crude oil dictates its adaptability in petroleum environments.</title>
        <authorList>
            <person name="Wu X.-L."/>
            <person name="Geng S."/>
        </authorList>
    </citation>
    <scope>NUCLEOTIDE SEQUENCE [LARGE SCALE GENOMIC DNA]</scope>
    <source>
        <strain evidence="3 4">6B-8</strain>
    </source>
</reference>